<protein>
    <recommendedName>
        <fullName evidence="3">AT hook domain-containing protein</fullName>
    </recommendedName>
</protein>
<feature type="region of interest" description="Disordered" evidence="1">
    <location>
        <begin position="1"/>
        <end position="522"/>
    </location>
</feature>
<feature type="compositionally biased region" description="Polar residues" evidence="1">
    <location>
        <begin position="135"/>
        <end position="147"/>
    </location>
</feature>
<dbReference type="AlphaFoldDB" id="A0A2K9YDH8"/>
<reference evidence="2" key="1">
    <citation type="submission" date="2017-12" db="EMBL/GenBank/DDBJ databases">
        <title>Genome Sequencing Reveals a Rich Biosynthetic Potential.</title>
        <authorList>
            <person name="Bertrand R.L."/>
            <person name="Abdel-Hameed M.E."/>
            <person name="Sorensen J.L."/>
        </authorList>
    </citation>
    <scope>NUCLEOTIDE SEQUENCE</scope>
</reference>
<evidence type="ECO:0000256" key="1">
    <source>
        <dbReference type="SAM" id="MobiDB-lite"/>
    </source>
</evidence>
<feature type="compositionally biased region" description="Polar residues" evidence="1">
    <location>
        <begin position="213"/>
        <end position="228"/>
    </location>
</feature>
<accession>A0A2K9YDH8</accession>
<evidence type="ECO:0000313" key="2">
    <source>
        <dbReference type="EMBL" id="AUW30906.1"/>
    </source>
</evidence>
<evidence type="ECO:0008006" key="3">
    <source>
        <dbReference type="Google" id="ProtNLM"/>
    </source>
</evidence>
<organism evidence="2">
    <name type="scientific">Cladonia uncialis subsp. uncialis</name>
    <dbReference type="NCBI Taxonomy" id="180999"/>
    <lineage>
        <taxon>Eukaryota</taxon>
        <taxon>Fungi</taxon>
        <taxon>Dikarya</taxon>
        <taxon>Ascomycota</taxon>
        <taxon>Pezizomycotina</taxon>
        <taxon>Lecanoromycetes</taxon>
        <taxon>OSLEUM clade</taxon>
        <taxon>Lecanoromycetidae</taxon>
        <taxon>Lecanorales</taxon>
        <taxon>Lecanorineae</taxon>
        <taxon>Cladoniaceae</taxon>
        <taxon>Cladonia</taxon>
    </lineage>
</organism>
<feature type="compositionally biased region" description="Low complexity" evidence="1">
    <location>
        <begin position="488"/>
        <end position="500"/>
    </location>
</feature>
<name>A0A2K9YDH8_CLAUC</name>
<proteinExistence type="predicted"/>
<feature type="compositionally biased region" description="Basic and acidic residues" evidence="1">
    <location>
        <begin position="404"/>
        <end position="417"/>
    </location>
</feature>
<feature type="compositionally biased region" description="Basic and acidic residues" evidence="1">
    <location>
        <begin position="239"/>
        <end position="250"/>
    </location>
</feature>
<feature type="compositionally biased region" description="Polar residues" evidence="1">
    <location>
        <begin position="447"/>
        <end position="456"/>
    </location>
</feature>
<feature type="compositionally biased region" description="Basic residues" evidence="1">
    <location>
        <begin position="192"/>
        <end position="201"/>
    </location>
</feature>
<feature type="compositionally biased region" description="Basic residues" evidence="1">
    <location>
        <begin position="259"/>
        <end position="277"/>
    </location>
</feature>
<feature type="compositionally biased region" description="Basic residues" evidence="1">
    <location>
        <begin position="333"/>
        <end position="343"/>
    </location>
</feature>
<sequence length="658" mass="73271">MRQRGAATRQVKNAGFDLVLPGQEQDPREPLQPRRSGRVRKTPQAELVPQHSTRRTPAPEGLRLQLSTTRTPHPDALLPQSSLQHTLATGAVSKQARVAVEEGTDLPDATTTKDDDEGVVTKKRKLNKGKELRNDSTAPEVQVQDSQPVELDLSVQPSSGVKRRKKRKSIGQQSMKPKPKNKESLLQGGRQPQKRVPKSRLRLPAEPLESLGIQLQQEVQETIETSDQAARPQKRGSKRGLDADGGRSIDAEEQGGTKFGKRKRKSVVAQPKKRLKSGKANGKEIQQAQEEHPYPEPEAPPILDGNADVVPDSNGVVVEEQNTSPIHGEPRTKPKPKRRKRRSIGQQSIGRQKGKRKSTSLNIPVRPASKKQSEPKPATQLENKNVETARASRATARPRRRHRTVDDEPPVHDKGEPIPDSEPEASDIRKRPAHPSKEAAPLHPKPTATSKPSWPRSQKPKAQRQPSSRTPRPPPKNTIPITIYRPASPVSTTSTSTPTSDVFSDPLTNLPQPPPSRPTLTAPTILSQMTRELLSKTTTSLTSLAAANPDQRSALQRRKKTVEAYGAELEARLIQLTRAVGENEVLNRRVRECGKEERELRRAVGDVEGERERIRLRREEALREREKGRLERLLKGIEGVVLRGWEMQWREKETVLGD</sequence>
<dbReference type="EMBL" id="MG777482">
    <property type="protein sequence ID" value="AUW30906.1"/>
    <property type="molecule type" value="Genomic_DNA"/>
</dbReference>